<accession>A0A3P1T837</accession>
<protein>
    <submittedName>
        <fullName evidence="2">Uncharacterized protein</fullName>
    </submittedName>
</protein>
<dbReference type="AlphaFoldDB" id="A0A3P1T837"/>
<gene>
    <name evidence="2" type="ORF">EII34_07205</name>
</gene>
<dbReference type="OrthoDB" id="3917849at2"/>
<evidence type="ECO:0000256" key="1">
    <source>
        <dbReference type="SAM" id="MobiDB-lite"/>
    </source>
</evidence>
<feature type="region of interest" description="Disordered" evidence="1">
    <location>
        <begin position="15"/>
        <end position="36"/>
    </location>
</feature>
<evidence type="ECO:0000313" key="2">
    <source>
        <dbReference type="EMBL" id="RRD05510.1"/>
    </source>
</evidence>
<sequence length="109" mass="11199">MFAIETTFTFVDEHTKTDRKLREQKPELTESERRSEVAQVGTLRAGTQVLSSVAAGAAAGAAIGGPIGFIAGIGVGVAMSIPVTNGKSASELLADAAEGVFNFARGLFG</sequence>
<dbReference type="Proteomes" id="UP000280819">
    <property type="component" value="Unassembled WGS sequence"/>
</dbReference>
<proteinExistence type="predicted"/>
<comment type="caution">
    <text evidence="2">The sequence shown here is derived from an EMBL/GenBank/DDBJ whole genome shotgun (WGS) entry which is preliminary data.</text>
</comment>
<reference evidence="2 3" key="1">
    <citation type="submission" date="2018-11" db="EMBL/GenBank/DDBJ databases">
        <title>Genomes From Bacteria Associated with the Canine Oral Cavity: a Test Case for Automated Genome-Based Taxonomic Assignment.</title>
        <authorList>
            <person name="Coil D.A."/>
            <person name="Jospin G."/>
            <person name="Darling A.E."/>
            <person name="Wallis C."/>
            <person name="Davis I.J."/>
            <person name="Harris S."/>
            <person name="Eisen J.A."/>
            <person name="Holcombe L.J."/>
            <person name="O'Flynn C."/>
        </authorList>
    </citation>
    <scope>NUCLEOTIDE SEQUENCE [LARGE SCALE GENOMIC DNA]</scope>
    <source>
        <strain evidence="2 3">OH887_COT-365</strain>
    </source>
</reference>
<dbReference type="EMBL" id="RQZG01000006">
    <property type="protein sequence ID" value="RRD05510.1"/>
    <property type="molecule type" value="Genomic_DNA"/>
</dbReference>
<name>A0A3P1T837_9ACTN</name>
<evidence type="ECO:0000313" key="3">
    <source>
        <dbReference type="Proteomes" id="UP000280819"/>
    </source>
</evidence>
<organism evidence="2 3">
    <name type="scientific">Arachnia propionica</name>
    <dbReference type="NCBI Taxonomy" id="1750"/>
    <lineage>
        <taxon>Bacteria</taxon>
        <taxon>Bacillati</taxon>
        <taxon>Actinomycetota</taxon>
        <taxon>Actinomycetes</taxon>
        <taxon>Propionibacteriales</taxon>
        <taxon>Propionibacteriaceae</taxon>
        <taxon>Arachnia</taxon>
    </lineage>
</organism>